<dbReference type="EMBL" id="NFZW01000033">
    <property type="protein sequence ID" value="RFA32168.1"/>
    <property type="molecule type" value="Genomic_DNA"/>
</dbReference>
<accession>A0A3E0WHC3</accession>
<keyword evidence="3" id="KW-1185">Reference proteome</keyword>
<comment type="caution">
    <text evidence="2">The sequence shown here is derived from an EMBL/GenBank/DDBJ whole genome shotgun (WGS) entry which is preliminary data.</text>
</comment>
<name>A0A3E0WHC3_9GAMM</name>
<dbReference type="Proteomes" id="UP000256763">
    <property type="component" value="Unassembled WGS sequence"/>
</dbReference>
<feature type="region of interest" description="Disordered" evidence="1">
    <location>
        <begin position="134"/>
        <end position="153"/>
    </location>
</feature>
<gene>
    <name evidence="2" type="ORF">CAL65_20320</name>
</gene>
<dbReference type="Gene3D" id="3.40.50.1820">
    <property type="entry name" value="alpha/beta hydrolase"/>
    <property type="match status" value="1"/>
</dbReference>
<dbReference type="OrthoDB" id="5477453at2"/>
<protein>
    <submittedName>
        <fullName evidence="2">Uncharacterized protein</fullName>
    </submittedName>
</protein>
<evidence type="ECO:0000313" key="3">
    <source>
        <dbReference type="Proteomes" id="UP000256763"/>
    </source>
</evidence>
<dbReference type="AlphaFoldDB" id="A0A3E0WHC3"/>
<organism evidence="2 3">
    <name type="scientific">Alkalilimnicola ehrlichii</name>
    <dbReference type="NCBI Taxonomy" id="351052"/>
    <lineage>
        <taxon>Bacteria</taxon>
        <taxon>Pseudomonadati</taxon>
        <taxon>Pseudomonadota</taxon>
        <taxon>Gammaproteobacteria</taxon>
        <taxon>Chromatiales</taxon>
        <taxon>Ectothiorhodospiraceae</taxon>
        <taxon>Alkalilimnicola</taxon>
    </lineage>
</organism>
<dbReference type="RefSeq" id="WP_116304168.1">
    <property type="nucleotide sequence ID" value="NZ_NFZV01000043.1"/>
</dbReference>
<reference evidence="3" key="1">
    <citation type="submission" date="2017-05" db="EMBL/GenBank/DDBJ databases">
        <authorList>
            <person name="Sharma S."/>
            <person name="Sidhu C."/>
            <person name="Pinnaka A.K."/>
        </authorList>
    </citation>
    <scope>NUCLEOTIDE SEQUENCE [LARGE SCALE GENOMIC DNA]</scope>
    <source>
        <strain evidence="3">AK93</strain>
    </source>
</reference>
<dbReference type="InterPro" id="IPR029058">
    <property type="entry name" value="AB_hydrolase_fold"/>
</dbReference>
<evidence type="ECO:0000256" key="1">
    <source>
        <dbReference type="SAM" id="MobiDB-lite"/>
    </source>
</evidence>
<evidence type="ECO:0000313" key="2">
    <source>
        <dbReference type="EMBL" id="RFA32168.1"/>
    </source>
</evidence>
<proteinExistence type="predicted"/>
<dbReference type="PROSITE" id="PS51257">
    <property type="entry name" value="PROKAR_LIPOPROTEIN"/>
    <property type="match status" value="1"/>
</dbReference>
<sequence>MSTPQRISATVLATMLTALLGCSGDGDPSSSVRSPHIEPPEQNRSFAVYNVAGGDIPSPTNWPLLALQQRYDDLSRTTDWGAEIAEAVGPNVLRAFQASNTVPVSAKQWTLRISEGDIANGSLEGAVAVFRLHTHSDGSPDHNQQPSKLQRGDDYELSANGDTLTIELSDLLEGDGYYVATVSNALRTNDDEPVYASNDYLQVKGRAPLSPRAGQGLRHLHEQAQAELAVLEQFGLVDRDALIASWGVRTAPTLRAYQAIRTALAEAPTASLDVPAPTDGTIFVPGTVKIPNYLPGYQNPDEDGTPNVSHWRCGGADCAAVHNTQYLLPDTVEWTEFGFSLAVSRDFCTTSRETPVVLVQAGEGHFGDIANALVGQGLAAIHLDAPLIEALDSDALRTSRDSLRQGVVNLLAMSEVVKANQAFGELSTLCDSDSGSITLDDRRVRFLGEGFGSVMGAAFVALDGDVDRAAFVDSAAGLGGLFAADTELDTETRRQLELIAQTVLDVADPLVFVHPLRDQQAALAFYKTRNSPFPDNARSALIEALSANEGELDDNYQNVVTFLGGQD</sequence>